<evidence type="ECO:0000259" key="7">
    <source>
        <dbReference type="Pfam" id="PF13087"/>
    </source>
</evidence>
<name>A0AAD4ESD8_9PEZI</name>
<dbReference type="GO" id="GO:0016787">
    <property type="term" value="F:hydrolase activity"/>
    <property type="evidence" value="ECO:0007669"/>
    <property type="project" value="UniProtKB-KW"/>
</dbReference>
<dbReference type="GO" id="GO:0043139">
    <property type="term" value="F:5'-3' DNA helicase activity"/>
    <property type="evidence" value="ECO:0007669"/>
    <property type="project" value="TreeGrafter"/>
</dbReference>
<evidence type="ECO:0000256" key="1">
    <source>
        <dbReference type="ARBA" id="ARBA00007913"/>
    </source>
</evidence>
<evidence type="ECO:0000313" key="9">
    <source>
        <dbReference type="Proteomes" id="UP001197093"/>
    </source>
</evidence>
<evidence type="ECO:0000256" key="5">
    <source>
        <dbReference type="ARBA" id="ARBA00022840"/>
    </source>
</evidence>
<reference evidence="8" key="1">
    <citation type="submission" date="2023-02" db="EMBL/GenBank/DDBJ databases">
        <authorList>
            <person name="Palmer J.M."/>
        </authorList>
    </citation>
    <scope>NUCLEOTIDE SEQUENCE</scope>
    <source>
        <strain evidence="8">FW57</strain>
    </source>
</reference>
<comment type="caution">
    <text evidence="8">The sequence shown here is derived from an EMBL/GenBank/DDBJ whole genome shotgun (WGS) entry which is preliminary data.</text>
</comment>
<evidence type="ECO:0008006" key="10">
    <source>
        <dbReference type="Google" id="ProtNLM"/>
    </source>
</evidence>
<proteinExistence type="inferred from homology"/>
<accession>A0AAD4ESD8</accession>
<organism evidence="8 9">
    <name type="scientific">Staphylotrichum longicolle</name>
    <dbReference type="NCBI Taxonomy" id="669026"/>
    <lineage>
        <taxon>Eukaryota</taxon>
        <taxon>Fungi</taxon>
        <taxon>Dikarya</taxon>
        <taxon>Ascomycota</taxon>
        <taxon>Pezizomycotina</taxon>
        <taxon>Sordariomycetes</taxon>
        <taxon>Sordariomycetidae</taxon>
        <taxon>Sordariales</taxon>
        <taxon>Chaetomiaceae</taxon>
        <taxon>Staphylotrichum</taxon>
    </lineage>
</organism>
<feature type="domain" description="DNA2/NAM7 helicase-like C-terminal" evidence="7">
    <location>
        <begin position="654"/>
        <end position="857"/>
    </location>
</feature>
<evidence type="ECO:0000256" key="4">
    <source>
        <dbReference type="ARBA" id="ARBA00022806"/>
    </source>
</evidence>
<dbReference type="Pfam" id="PF13087">
    <property type="entry name" value="AAA_12"/>
    <property type="match status" value="1"/>
</dbReference>
<comment type="similarity">
    <text evidence="1">Belongs to the DNA2/NAM7 helicase family.</text>
</comment>
<evidence type="ECO:0000313" key="8">
    <source>
        <dbReference type="EMBL" id="KAG7284557.1"/>
    </source>
</evidence>
<keyword evidence="2" id="KW-0547">Nucleotide-binding</keyword>
<dbReference type="Pfam" id="PF13086">
    <property type="entry name" value="AAA_11"/>
    <property type="match status" value="1"/>
</dbReference>
<dbReference type="InterPro" id="IPR041679">
    <property type="entry name" value="DNA2/NAM7-like_C"/>
</dbReference>
<protein>
    <recommendedName>
        <fullName evidence="10">DNA2/NAM7 helicase-like C-terminal domain-containing protein</fullName>
    </recommendedName>
</protein>
<dbReference type="PANTHER" id="PTHR43788">
    <property type="entry name" value="DNA2/NAM7 HELICASE FAMILY MEMBER"/>
    <property type="match status" value="1"/>
</dbReference>
<feature type="domain" description="DNA2/NAM7 helicase helicase" evidence="6">
    <location>
        <begin position="365"/>
        <end position="624"/>
    </location>
</feature>
<dbReference type="InterPro" id="IPR050534">
    <property type="entry name" value="Coronavir_polyprotein_1ab"/>
</dbReference>
<sequence>MQNQPQQAMPGGEFAAGAKSAPRKKPIAYTKDCALLAGPSGPVIATGKSFGADISVLRARLITSTVADPWMGFSLSFPLGDKSTDNEAAGFGVRYTIRLPDGARIKVDGFGMPFANFENTEVEWWVNNNEPIVDGATLLDLVRKREFHFLVLESPIEVQKKWSEEHLPPPFTYPYGTEHDWNWDRYRTLLLETKSTEQFRPAYSFDDDNARVAVLTQSVVQDVFWLQEAVEAISDFWAPAYFVSRGVDDRRYYVVIPLTKEFRERFEAAWARLAKDNDAILKLASGSDEDGALAECGFYDWMTSPSQTPETEEPNIEAMANLTLGQQHPPVRALPVVNFLDIPDDRYTWALLEETLPGDRAPFRQYMTRRHLGLGIITAAPGFGKTSLLSVAGLAMQASLGKILCSGPTNVAVDNLASRLNTISTSVCRRYNDGKSEDDPSRQRRRLVVRAYMVRQETTALMQLLRFPDKEVSLGGKSAWKLHLSIAYWCLMLLGSKARGIGELTADDSEALHKLRRDIEGRAEFTHLRAVAAREMSWADFSKTKYVDLQPLLGQIVLAADLLCVTPARSAELRSPCLYFKKRLAAGILIDEAANMNIPDYVCVAGNCLVPCVLGGDPRQLKPVSATGNQKDEHGNFYHRLAEDATMSPLAFLQASGIPVYRLSLQLRMARGLFDWVGAEVYPEIDFQYAQHCNILRASFASGRALEARARARFPEIAAAGLVKFSPLFLHCEGSRVFVDKTTKSKLCPVQARATLDFALDLVKNTEIKAADIAILCPYAANVQFINKLMKRPGYAALEGMPHASTVDAYQGQESDIVLVTMGTTFPYPGPGFTTDEHRLNVLLTRQRCGLVVVGDINIDGKQDKKEKKEKARPGHFMVRNAEGKVHWTKALMLHNIYKRFVQEKRVMRLPPPPTKDNVVDGPAA</sequence>
<keyword evidence="9" id="KW-1185">Reference proteome</keyword>
<dbReference type="InterPro" id="IPR027417">
    <property type="entry name" value="P-loop_NTPase"/>
</dbReference>
<dbReference type="EMBL" id="JAHCVI010000006">
    <property type="protein sequence ID" value="KAG7284557.1"/>
    <property type="molecule type" value="Genomic_DNA"/>
</dbReference>
<dbReference type="AlphaFoldDB" id="A0AAD4ESD8"/>
<keyword evidence="3" id="KW-0378">Hydrolase</keyword>
<dbReference type="PANTHER" id="PTHR43788:SF8">
    <property type="entry name" value="DNA-BINDING PROTEIN SMUBP-2"/>
    <property type="match status" value="1"/>
</dbReference>
<dbReference type="GO" id="GO:0005524">
    <property type="term" value="F:ATP binding"/>
    <property type="evidence" value="ECO:0007669"/>
    <property type="project" value="UniProtKB-KW"/>
</dbReference>
<dbReference type="Gene3D" id="3.40.50.300">
    <property type="entry name" value="P-loop containing nucleotide triphosphate hydrolases"/>
    <property type="match status" value="2"/>
</dbReference>
<evidence type="ECO:0000256" key="2">
    <source>
        <dbReference type="ARBA" id="ARBA00022741"/>
    </source>
</evidence>
<evidence type="ECO:0000256" key="3">
    <source>
        <dbReference type="ARBA" id="ARBA00022801"/>
    </source>
</evidence>
<dbReference type="Proteomes" id="UP001197093">
    <property type="component" value="Unassembled WGS sequence"/>
</dbReference>
<keyword evidence="4" id="KW-0347">Helicase</keyword>
<dbReference type="CDD" id="cd18808">
    <property type="entry name" value="SF1_C_Upf1"/>
    <property type="match status" value="1"/>
</dbReference>
<gene>
    <name evidence="8" type="ORF">NEMBOFW57_010935</name>
</gene>
<dbReference type="InterPro" id="IPR041677">
    <property type="entry name" value="DNA2/NAM7_AAA_11"/>
</dbReference>
<dbReference type="SUPFAM" id="SSF52540">
    <property type="entry name" value="P-loop containing nucleoside triphosphate hydrolases"/>
    <property type="match status" value="1"/>
</dbReference>
<dbReference type="InterPro" id="IPR047187">
    <property type="entry name" value="SF1_C_Upf1"/>
</dbReference>
<evidence type="ECO:0000259" key="6">
    <source>
        <dbReference type="Pfam" id="PF13086"/>
    </source>
</evidence>
<keyword evidence="5" id="KW-0067">ATP-binding</keyword>